<dbReference type="GO" id="GO:0004109">
    <property type="term" value="F:coproporphyrinogen oxidase activity"/>
    <property type="evidence" value="ECO:0007669"/>
    <property type="project" value="InterPro"/>
</dbReference>
<evidence type="ECO:0000313" key="4">
    <source>
        <dbReference type="EMBL" id="MBM3317491.1"/>
    </source>
</evidence>
<dbReference type="SUPFAM" id="SSF102114">
    <property type="entry name" value="Radical SAM enzymes"/>
    <property type="match status" value="1"/>
</dbReference>
<comment type="function">
    <text evidence="2">Probably acts as a heme chaperone, transferring heme to an unknown acceptor. Binds one molecule of heme per monomer, possibly covalently. Binds 1 [4Fe-4S] cluster. The cluster is coordinated with 3 cysteines and an exchangeable S-adenosyl-L-methionine.</text>
</comment>
<dbReference type="GO" id="GO:0046872">
    <property type="term" value="F:metal ion binding"/>
    <property type="evidence" value="ECO:0007669"/>
    <property type="project" value="UniProtKB-UniRule"/>
</dbReference>
<reference evidence="4" key="1">
    <citation type="submission" date="2019-03" db="EMBL/GenBank/DDBJ databases">
        <title>Lake Tanganyika Metagenome-Assembled Genomes (MAGs).</title>
        <authorList>
            <person name="Tran P."/>
        </authorList>
    </citation>
    <scope>NUCLEOTIDE SEQUENCE</scope>
    <source>
        <strain evidence="4">M_DeepCast_400m_m2_100</strain>
    </source>
</reference>
<dbReference type="InterPro" id="IPR034505">
    <property type="entry name" value="Coproporphyrinogen-III_oxidase"/>
</dbReference>
<dbReference type="InterPro" id="IPR023404">
    <property type="entry name" value="rSAM_horseshoe"/>
</dbReference>
<dbReference type="GO" id="GO:0006779">
    <property type="term" value="P:porphyrin-containing compound biosynthetic process"/>
    <property type="evidence" value="ECO:0007669"/>
    <property type="project" value="InterPro"/>
</dbReference>
<dbReference type="AlphaFoldDB" id="A0A938BR53"/>
<keyword evidence="2" id="KW-0143">Chaperone</keyword>
<feature type="domain" description="Radical SAM core" evidence="3">
    <location>
        <begin position="9"/>
        <end position="252"/>
    </location>
</feature>
<dbReference type="NCBIfam" id="TIGR00539">
    <property type="entry name" value="hemN_rel"/>
    <property type="match status" value="1"/>
</dbReference>
<comment type="caution">
    <text evidence="4">The sequence shown here is derived from an EMBL/GenBank/DDBJ whole genome shotgun (WGS) entry which is preliminary data.</text>
</comment>
<dbReference type="GO" id="GO:0005737">
    <property type="term" value="C:cytoplasm"/>
    <property type="evidence" value="ECO:0007669"/>
    <property type="project" value="UniProtKB-SubCell"/>
</dbReference>
<name>A0A938BR53_UNCEI</name>
<evidence type="ECO:0000256" key="1">
    <source>
        <dbReference type="ARBA" id="ARBA00006100"/>
    </source>
</evidence>
<dbReference type="InterPro" id="IPR006638">
    <property type="entry name" value="Elp3/MiaA/NifB-like_rSAM"/>
</dbReference>
<dbReference type="SFLD" id="SFLDG01065">
    <property type="entry name" value="anaerobic_coproporphyrinogen-I"/>
    <property type="match status" value="1"/>
</dbReference>
<dbReference type="InterPro" id="IPR007197">
    <property type="entry name" value="rSAM"/>
</dbReference>
<proteinExistence type="inferred from homology"/>
<organism evidence="4 5">
    <name type="scientific">Eiseniibacteriota bacterium</name>
    <dbReference type="NCBI Taxonomy" id="2212470"/>
    <lineage>
        <taxon>Bacteria</taxon>
        <taxon>Candidatus Eiseniibacteriota</taxon>
    </lineage>
</organism>
<keyword evidence="2" id="KW-0004">4Fe-4S</keyword>
<keyword evidence="2" id="KW-0349">Heme</keyword>
<dbReference type="SFLD" id="SFLDS00029">
    <property type="entry name" value="Radical_SAM"/>
    <property type="match status" value="1"/>
</dbReference>
<dbReference type="EMBL" id="VGIY01000132">
    <property type="protein sequence ID" value="MBM3317491.1"/>
    <property type="molecule type" value="Genomic_DNA"/>
</dbReference>
<keyword evidence="2" id="KW-0408">Iron</keyword>
<evidence type="ECO:0000259" key="3">
    <source>
        <dbReference type="PROSITE" id="PS51918"/>
    </source>
</evidence>
<evidence type="ECO:0000256" key="2">
    <source>
        <dbReference type="RuleBase" id="RU364116"/>
    </source>
</evidence>
<evidence type="ECO:0000313" key="5">
    <source>
        <dbReference type="Proteomes" id="UP000748308"/>
    </source>
</evidence>
<dbReference type="PANTHER" id="PTHR13932">
    <property type="entry name" value="COPROPORPHYRINIGEN III OXIDASE"/>
    <property type="match status" value="1"/>
</dbReference>
<keyword evidence="2" id="KW-0963">Cytoplasm</keyword>
<comment type="subcellular location">
    <subcellularLocation>
        <location evidence="2">Cytoplasm</location>
    </subcellularLocation>
</comment>
<dbReference type="CDD" id="cd01335">
    <property type="entry name" value="Radical_SAM"/>
    <property type="match status" value="1"/>
</dbReference>
<dbReference type="Pfam" id="PF06969">
    <property type="entry name" value="HemN_C"/>
    <property type="match status" value="1"/>
</dbReference>
<dbReference type="SMART" id="SM00729">
    <property type="entry name" value="Elp3"/>
    <property type="match status" value="1"/>
</dbReference>
<dbReference type="SFLD" id="SFLDF00562">
    <property type="entry name" value="HemN-like__clustered_with_heat"/>
    <property type="match status" value="1"/>
</dbReference>
<accession>A0A938BR53</accession>
<dbReference type="InterPro" id="IPR010723">
    <property type="entry name" value="HemN_C"/>
</dbReference>
<sequence length="405" mass="45325">MMPAPDQTGASPREISLYVHIPYCHYKCRYCSFYSLRGEGPDYDAYLDALAVEWRLVRDEECLDDPAVRVASVYIGGGTPSVLGSERLRRLHRILRDGPAWGEPCEVTLEVNPESVTEELIGGALAAGYNRVNVGAQSFRDDDLALLGRESSGERVRRAIADTRAAGCVNLGIDLVFGLPGMDPEKWRASLREALRFAPEHLSCYLLAPEEETILHQLLHAGRLEPPIDEAAFLQYEAARLAAGQAGYEHYEISNFCKPGFRCRHHLDIWQRRPYYGLGPSAHSYTGDARWCTTADIHDYLARLREGPLRPARQRRRLEAADHRREAILLGLRQARGLTWDEIAAVVEAEATAHVERRARFLAGTGFIEIDEQGLRLAPRAFFVAHHVFVELLEAAEKATAGRGE</sequence>
<dbReference type="Proteomes" id="UP000748308">
    <property type="component" value="Unassembled WGS sequence"/>
</dbReference>
<keyword evidence="2" id="KW-0949">S-adenosyl-L-methionine</keyword>
<dbReference type="InterPro" id="IPR004559">
    <property type="entry name" value="HemW-like"/>
</dbReference>
<dbReference type="Pfam" id="PF04055">
    <property type="entry name" value="Radical_SAM"/>
    <property type="match status" value="1"/>
</dbReference>
<keyword evidence="2" id="KW-0411">Iron-sulfur</keyword>
<keyword evidence="2" id="KW-0479">Metal-binding</keyword>
<dbReference type="PANTHER" id="PTHR13932:SF5">
    <property type="entry name" value="RADICAL S-ADENOSYL METHIONINE DOMAIN-CONTAINING PROTEIN 1, MITOCHONDRIAL"/>
    <property type="match status" value="1"/>
</dbReference>
<dbReference type="Gene3D" id="3.80.30.20">
    <property type="entry name" value="tm_1862 like domain"/>
    <property type="match status" value="1"/>
</dbReference>
<dbReference type="GO" id="GO:0051539">
    <property type="term" value="F:4 iron, 4 sulfur cluster binding"/>
    <property type="evidence" value="ECO:0007669"/>
    <property type="project" value="UniProtKB-UniRule"/>
</dbReference>
<dbReference type="InterPro" id="IPR058240">
    <property type="entry name" value="rSAM_sf"/>
</dbReference>
<comment type="similarity">
    <text evidence="1">Belongs to the anaerobic coproporphyrinogen-III oxidase family. HemW subfamily.</text>
</comment>
<gene>
    <name evidence="4" type="primary">hemW</name>
    <name evidence="4" type="ORF">FJY75_06520</name>
</gene>
<dbReference type="PROSITE" id="PS51918">
    <property type="entry name" value="RADICAL_SAM"/>
    <property type="match status" value="1"/>
</dbReference>
<protein>
    <recommendedName>
        <fullName evidence="2">Heme chaperone HemW</fullName>
    </recommendedName>
</protein>